<evidence type="ECO:0000313" key="3">
    <source>
        <dbReference type="Proteomes" id="UP000317839"/>
    </source>
</evidence>
<dbReference type="Proteomes" id="UP000317839">
    <property type="component" value="Unassembled WGS sequence"/>
</dbReference>
<feature type="transmembrane region" description="Helical" evidence="1">
    <location>
        <begin position="45"/>
        <end position="63"/>
    </location>
</feature>
<name>A0A545T171_9GAMM</name>
<keyword evidence="3" id="KW-1185">Reference proteome</keyword>
<dbReference type="RefSeq" id="WP_142944156.1">
    <property type="nucleotide sequence ID" value="NZ_VIKR01000007.1"/>
</dbReference>
<keyword evidence="1" id="KW-0812">Transmembrane</keyword>
<reference evidence="2 3" key="1">
    <citation type="submission" date="2019-06" db="EMBL/GenBank/DDBJ databases">
        <title>Draft genome of Aliikangiella marina GYP-15.</title>
        <authorList>
            <person name="Wang G."/>
        </authorList>
    </citation>
    <scope>NUCLEOTIDE SEQUENCE [LARGE SCALE GENOMIC DNA]</scope>
    <source>
        <strain evidence="2 3">GYP-15</strain>
    </source>
</reference>
<dbReference type="AlphaFoldDB" id="A0A545T171"/>
<comment type="caution">
    <text evidence="2">The sequence shown here is derived from an EMBL/GenBank/DDBJ whole genome shotgun (WGS) entry which is preliminary data.</text>
</comment>
<keyword evidence="1" id="KW-1133">Transmembrane helix</keyword>
<gene>
    <name evidence="2" type="ORF">FLL45_21675</name>
</gene>
<accession>A0A545T171</accession>
<evidence type="ECO:0000313" key="2">
    <source>
        <dbReference type="EMBL" id="TQV70939.1"/>
    </source>
</evidence>
<feature type="transmembrane region" description="Helical" evidence="1">
    <location>
        <begin position="12"/>
        <end position="33"/>
    </location>
</feature>
<sequence length="80" mass="9134">MNIVFNKIPKLAKLLYGVGFVVIIISMVMYFYYPNLIDAIKLQQAFIGGAIIVAIGSVINTLHQFKRPKRDKRTDHAKRL</sequence>
<evidence type="ECO:0000256" key="1">
    <source>
        <dbReference type="SAM" id="Phobius"/>
    </source>
</evidence>
<keyword evidence="1" id="KW-0472">Membrane</keyword>
<dbReference type="EMBL" id="VIKR01000007">
    <property type="protein sequence ID" value="TQV70939.1"/>
    <property type="molecule type" value="Genomic_DNA"/>
</dbReference>
<protein>
    <submittedName>
        <fullName evidence="2">Uncharacterized protein</fullName>
    </submittedName>
</protein>
<organism evidence="2 3">
    <name type="scientific">Aliikangiella marina</name>
    <dbReference type="NCBI Taxonomy" id="1712262"/>
    <lineage>
        <taxon>Bacteria</taxon>
        <taxon>Pseudomonadati</taxon>
        <taxon>Pseudomonadota</taxon>
        <taxon>Gammaproteobacteria</taxon>
        <taxon>Oceanospirillales</taxon>
        <taxon>Pleioneaceae</taxon>
        <taxon>Aliikangiella</taxon>
    </lineage>
</organism>
<dbReference type="OrthoDB" id="9962703at2"/>
<proteinExistence type="predicted"/>